<accession>A0A1C4X3J5</accession>
<keyword evidence="4" id="KW-1133">Transmembrane helix</keyword>
<evidence type="ECO:0000259" key="5">
    <source>
        <dbReference type="PROSITE" id="PS50853"/>
    </source>
</evidence>
<feature type="domain" description="Fibronectin type-III" evidence="5">
    <location>
        <begin position="370"/>
        <end position="462"/>
    </location>
</feature>
<feature type="transmembrane region" description="Helical" evidence="4">
    <location>
        <begin position="324"/>
        <end position="346"/>
    </location>
</feature>
<keyword evidence="7" id="KW-1185">Reference proteome</keyword>
<dbReference type="PROSITE" id="PS50853">
    <property type="entry name" value="FN3"/>
    <property type="match status" value="1"/>
</dbReference>
<dbReference type="AlphaFoldDB" id="A0A1C4X3J5"/>
<reference evidence="7" key="1">
    <citation type="submission" date="2016-06" db="EMBL/GenBank/DDBJ databases">
        <authorList>
            <person name="Varghese N."/>
            <person name="Submissions Spin"/>
        </authorList>
    </citation>
    <scope>NUCLEOTIDE SEQUENCE [LARGE SCALE GENOMIC DNA]</scope>
    <source>
        <strain evidence="7">DSM 44875</strain>
    </source>
</reference>
<feature type="region of interest" description="Disordered" evidence="3">
    <location>
        <begin position="351"/>
        <end position="372"/>
    </location>
</feature>
<feature type="compositionally biased region" description="Low complexity" evidence="3">
    <location>
        <begin position="20"/>
        <end position="37"/>
    </location>
</feature>
<keyword evidence="1" id="KW-0378">Hydrolase</keyword>
<organism evidence="6 7">
    <name type="scientific">Micromonospora coriariae</name>
    <dbReference type="NCBI Taxonomy" id="285665"/>
    <lineage>
        <taxon>Bacteria</taxon>
        <taxon>Bacillati</taxon>
        <taxon>Actinomycetota</taxon>
        <taxon>Actinomycetes</taxon>
        <taxon>Micromonosporales</taxon>
        <taxon>Micromonosporaceae</taxon>
        <taxon>Micromonospora</taxon>
    </lineage>
</organism>
<dbReference type="EMBL" id="LT607412">
    <property type="protein sequence ID" value="SCF02761.1"/>
    <property type="molecule type" value="Genomic_DNA"/>
</dbReference>
<sequence length="462" mass="46037">MPPSPAPRWDTPTIQVQQIEPLLAEEMARAAATPAEASGSTNVAGGAAGGLSAASAPPEPVHPVSAPPGHNNPVSGPPGHNHPVSGQPGLPYPVSGPPGHPYPVSGPPGYRHPVSAPSAQPYPVSGPPYEQPVSAPPGHDYPVSGPPVSAPPVSAPPVPPWGLTAPPWSRTAPSQPLPTAGNDPAGGSVVDGPRSEAHPEVEPGGATAVPPGVPAHPMAVTPPAPTEVFTPVGPGSGGPARPDSAQPDLTARQSSPVAAADGTAPPAAPAPAAERYPGQERYPAQQYHPGQPVYPGQPYHPGGQDGYGPAYTEERSAGRGRATLIGAVVAAGVAVVAVAGLGAVMLSRDDAPPTAGTVPTSAAPTAAGPPPGDLKLRDDAVTITLTWTDPSEGAVPFMVAGGRAGQALGVMATVDPGRTSYTVNGLNSRVDYCFTVLAVYSTDSFATSGQVCTERERGTPPS</sequence>
<evidence type="ECO:0000256" key="3">
    <source>
        <dbReference type="SAM" id="MobiDB-lite"/>
    </source>
</evidence>
<evidence type="ECO:0000256" key="1">
    <source>
        <dbReference type="ARBA" id="ARBA00023295"/>
    </source>
</evidence>
<feature type="compositionally biased region" description="Pro residues" evidence="3">
    <location>
        <begin position="90"/>
        <end position="106"/>
    </location>
</feature>
<feature type="compositionally biased region" description="Low complexity" evidence="3">
    <location>
        <begin position="352"/>
        <end position="366"/>
    </location>
</feature>
<dbReference type="Gene3D" id="2.60.40.10">
    <property type="entry name" value="Immunoglobulins"/>
    <property type="match status" value="1"/>
</dbReference>
<evidence type="ECO:0000313" key="7">
    <source>
        <dbReference type="Proteomes" id="UP000198243"/>
    </source>
</evidence>
<protein>
    <recommendedName>
        <fullName evidence="5">Fibronectin type-III domain-containing protein</fullName>
    </recommendedName>
</protein>
<feature type="compositionally biased region" description="Low complexity" evidence="3">
    <location>
        <begin position="50"/>
        <end position="68"/>
    </location>
</feature>
<proteinExistence type="predicted"/>
<dbReference type="Proteomes" id="UP000198243">
    <property type="component" value="Chromosome I"/>
</dbReference>
<dbReference type="GO" id="GO:0000272">
    <property type="term" value="P:polysaccharide catabolic process"/>
    <property type="evidence" value="ECO:0007669"/>
    <property type="project" value="UniProtKB-KW"/>
</dbReference>
<feature type="compositionally biased region" description="Low complexity" evidence="3">
    <location>
        <begin position="256"/>
        <end position="273"/>
    </location>
</feature>
<evidence type="ECO:0000256" key="4">
    <source>
        <dbReference type="SAM" id="Phobius"/>
    </source>
</evidence>
<keyword evidence="2" id="KW-0624">Polysaccharide degradation</keyword>
<evidence type="ECO:0000313" key="6">
    <source>
        <dbReference type="EMBL" id="SCF02761.1"/>
    </source>
</evidence>
<keyword evidence="4" id="KW-0812">Transmembrane</keyword>
<dbReference type="InterPro" id="IPR013783">
    <property type="entry name" value="Ig-like_fold"/>
</dbReference>
<keyword evidence="4" id="KW-0472">Membrane</keyword>
<evidence type="ECO:0000256" key="2">
    <source>
        <dbReference type="ARBA" id="ARBA00023326"/>
    </source>
</evidence>
<name>A0A1C4X3J5_9ACTN</name>
<keyword evidence="1" id="KW-0326">Glycosidase</keyword>
<dbReference type="GO" id="GO:0016798">
    <property type="term" value="F:hydrolase activity, acting on glycosyl bonds"/>
    <property type="evidence" value="ECO:0007669"/>
    <property type="project" value="UniProtKB-KW"/>
</dbReference>
<gene>
    <name evidence="6" type="ORF">GA0070607_4595</name>
</gene>
<feature type="region of interest" description="Disordered" evidence="3">
    <location>
        <begin position="1"/>
        <end position="314"/>
    </location>
</feature>
<dbReference type="InterPro" id="IPR003961">
    <property type="entry name" value="FN3_dom"/>
</dbReference>
<dbReference type="SUPFAM" id="SSF49265">
    <property type="entry name" value="Fibronectin type III"/>
    <property type="match status" value="1"/>
</dbReference>
<dbReference type="InterPro" id="IPR036116">
    <property type="entry name" value="FN3_sf"/>
</dbReference>
<keyword evidence="2" id="KW-0119">Carbohydrate metabolism</keyword>
<feature type="compositionally biased region" description="Pro residues" evidence="3">
    <location>
        <begin position="144"/>
        <end position="160"/>
    </location>
</feature>